<proteinExistence type="predicted"/>
<evidence type="ECO:0000313" key="2">
    <source>
        <dbReference type="Proteomes" id="UP000092154"/>
    </source>
</evidence>
<gene>
    <name evidence="1" type="ORF">K503DRAFT_806301</name>
</gene>
<dbReference type="InParanoid" id="A0A1B7MEY9"/>
<sequence length="53" mass="5702">MDAYGAFLDPAPNPAVPRVSRTMQYADGYAAVRASLATSPAATQTYEPYTGYR</sequence>
<dbReference type="AlphaFoldDB" id="A0A1B7MEY9"/>
<keyword evidence="2" id="KW-1185">Reference proteome</keyword>
<dbReference type="EMBL" id="KV449547">
    <property type="protein sequence ID" value="OAX31173.1"/>
    <property type="molecule type" value="Genomic_DNA"/>
</dbReference>
<protein>
    <submittedName>
        <fullName evidence="1">Uncharacterized protein</fullName>
    </submittedName>
</protein>
<organism evidence="1 2">
    <name type="scientific">Rhizopogon vinicolor AM-OR11-026</name>
    <dbReference type="NCBI Taxonomy" id="1314800"/>
    <lineage>
        <taxon>Eukaryota</taxon>
        <taxon>Fungi</taxon>
        <taxon>Dikarya</taxon>
        <taxon>Basidiomycota</taxon>
        <taxon>Agaricomycotina</taxon>
        <taxon>Agaricomycetes</taxon>
        <taxon>Agaricomycetidae</taxon>
        <taxon>Boletales</taxon>
        <taxon>Suillineae</taxon>
        <taxon>Rhizopogonaceae</taxon>
        <taxon>Rhizopogon</taxon>
    </lineage>
</organism>
<name>A0A1B7MEY9_9AGAM</name>
<dbReference type="OrthoDB" id="2218151at2759"/>
<dbReference type="Proteomes" id="UP000092154">
    <property type="component" value="Unassembled WGS sequence"/>
</dbReference>
<accession>A0A1B7MEY9</accession>
<evidence type="ECO:0000313" key="1">
    <source>
        <dbReference type="EMBL" id="OAX31173.1"/>
    </source>
</evidence>
<reference evidence="1 2" key="1">
    <citation type="submission" date="2016-06" db="EMBL/GenBank/DDBJ databases">
        <title>Comparative genomics of the ectomycorrhizal sister species Rhizopogon vinicolor and Rhizopogon vesiculosus (Basidiomycota: Boletales) reveals a divergence of the mating type B locus.</title>
        <authorList>
            <consortium name="DOE Joint Genome Institute"/>
            <person name="Mujic A.B."/>
            <person name="Kuo A."/>
            <person name="Tritt A."/>
            <person name="Lipzen A."/>
            <person name="Chen C."/>
            <person name="Johnson J."/>
            <person name="Sharma A."/>
            <person name="Barry K."/>
            <person name="Grigoriev I.V."/>
            <person name="Spatafora J.W."/>
        </authorList>
    </citation>
    <scope>NUCLEOTIDE SEQUENCE [LARGE SCALE GENOMIC DNA]</scope>
    <source>
        <strain evidence="1 2">AM-OR11-026</strain>
    </source>
</reference>